<keyword evidence="3" id="KW-1185">Reference proteome</keyword>
<organism evidence="2 3">
    <name type="scientific">Krasilnikovia cinnamomea</name>
    <dbReference type="NCBI Taxonomy" id="349313"/>
    <lineage>
        <taxon>Bacteria</taxon>
        <taxon>Bacillati</taxon>
        <taxon>Actinomycetota</taxon>
        <taxon>Actinomycetes</taxon>
        <taxon>Micromonosporales</taxon>
        <taxon>Micromonosporaceae</taxon>
        <taxon>Krasilnikovia</taxon>
    </lineage>
</organism>
<protein>
    <recommendedName>
        <fullName evidence="1">DUF6879 domain-containing protein</fullName>
    </recommendedName>
</protein>
<gene>
    <name evidence="2" type="ORF">EV385_6584</name>
</gene>
<comment type="caution">
    <text evidence="2">The sequence shown here is derived from an EMBL/GenBank/DDBJ whole genome shotgun (WGS) entry which is preliminary data.</text>
</comment>
<dbReference type="Pfam" id="PF21806">
    <property type="entry name" value="DUF6879"/>
    <property type="match status" value="1"/>
</dbReference>
<reference evidence="2 3" key="1">
    <citation type="submission" date="2019-02" db="EMBL/GenBank/DDBJ databases">
        <title>Sequencing the genomes of 1000 actinobacteria strains.</title>
        <authorList>
            <person name="Klenk H.-P."/>
        </authorList>
    </citation>
    <scope>NUCLEOTIDE SEQUENCE [LARGE SCALE GENOMIC DNA]</scope>
    <source>
        <strain evidence="2 3">DSM 45162</strain>
    </source>
</reference>
<dbReference type="AlphaFoldDB" id="A0A4Q7ZTS9"/>
<feature type="domain" description="DUF6879" evidence="1">
    <location>
        <begin position="7"/>
        <end position="166"/>
    </location>
</feature>
<name>A0A4Q7ZTS9_9ACTN</name>
<dbReference type="OrthoDB" id="3821358at2"/>
<evidence type="ECO:0000313" key="2">
    <source>
        <dbReference type="EMBL" id="RZU54632.1"/>
    </source>
</evidence>
<sequence length="168" mass="18690">MEGRPPTLDELLAGATRRVFHLEMRDHYEGSPAYATWLAGEPIDYAAAYGSWHALVRPVVARGVDFRRARVVSEPVSRYVRFEHHVTPHANVAAGERVRWLPRGRASKVRLPGNDFWLVDDVVLFSLFSGDGARVGTVVGDAEALSLTVESFEAVWALGIDHAEYHPD</sequence>
<dbReference type="InterPro" id="IPR049244">
    <property type="entry name" value="DUF6879"/>
</dbReference>
<accession>A0A4Q7ZTS9</accession>
<dbReference type="EMBL" id="SHKY01000001">
    <property type="protein sequence ID" value="RZU54632.1"/>
    <property type="molecule type" value="Genomic_DNA"/>
</dbReference>
<evidence type="ECO:0000259" key="1">
    <source>
        <dbReference type="Pfam" id="PF21806"/>
    </source>
</evidence>
<evidence type="ECO:0000313" key="3">
    <source>
        <dbReference type="Proteomes" id="UP000292564"/>
    </source>
</evidence>
<proteinExistence type="predicted"/>
<dbReference type="Proteomes" id="UP000292564">
    <property type="component" value="Unassembled WGS sequence"/>
</dbReference>